<sequence>MRHHPLLHRQEMRTDRFPMKADAELSTNTAHCHSTYRSEQVVALGVLPVKVFGPRGSVTTDAFLDTGSDTTHIDAKLLYRFGLCGYRASLSVSIVVQTAEVKSEVVEFQLEQERLEVKKVWSVSYLPNLKRFLLG</sequence>
<dbReference type="AlphaFoldDB" id="A0A3P7QTD7"/>
<dbReference type="EMBL" id="UYRU01082746">
    <property type="protein sequence ID" value="VDN32819.1"/>
    <property type="molecule type" value="Genomic_DNA"/>
</dbReference>
<protein>
    <recommendedName>
        <fullName evidence="3">Peptidase A2 domain-containing protein</fullName>
    </recommendedName>
</protein>
<gene>
    <name evidence="1" type="ORF">DILT_LOCUS16069</name>
</gene>
<name>A0A3P7QTD7_DIBLA</name>
<dbReference type="Proteomes" id="UP000281553">
    <property type="component" value="Unassembled WGS sequence"/>
</dbReference>
<evidence type="ECO:0000313" key="1">
    <source>
        <dbReference type="EMBL" id="VDN32819.1"/>
    </source>
</evidence>
<dbReference type="OrthoDB" id="6243624at2759"/>
<evidence type="ECO:0008006" key="3">
    <source>
        <dbReference type="Google" id="ProtNLM"/>
    </source>
</evidence>
<organism evidence="1 2">
    <name type="scientific">Dibothriocephalus latus</name>
    <name type="common">Fish tapeworm</name>
    <name type="synonym">Diphyllobothrium latum</name>
    <dbReference type="NCBI Taxonomy" id="60516"/>
    <lineage>
        <taxon>Eukaryota</taxon>
        <taxon>Metazoa</taxon>
        <taxon>Spiralia</taxon>
        <taxon>Lophotrochozoa</taxon>
        <taxon>Platyhelminthes</taxon>
        <taxon>Cestoda</taxon>
        <taxon>Eucestoda</taxon>
        <taxon>Diphyllobothriidea</taxon>
        <taxon>Diphyllobothriidae</taxon>
        <taxon>Dibothriocephalus</taxon>
    </lineage>
</organism>
<proteinExistence type="predicted"/>
<reference evidence="1 2" key="1">
    <citation type="submission" date="2018-11" db="EMBL/GenBank/DDBJ databases">
        <authorList>
            <consortium name="Pathogen Informatics"/>
        </authorList>
    </citation>
    <scope>NUCLEOTIDE SEQUENCE [LARGE SCALE GENOMIC DNA]</scope>
</reference>
<accession>A0A3P7QTD7</accession>
<evidence type="ECO:0000313" key="2">
    <source>
        <dbReference type="Proteomes" id="UP000281553"/>
    </source>
</evidence>
<keyword evidence="2" id="KW-1185">Reference proteome</keyword>